<name>F7ABN7_CIOIN</name>
<dbReference type="STRING" id="7719.ENSCINP00000023075"/>
<dbReference type="PANTHER" id="PTHR16008:SF4">
    <property type="entry name" value="F-BOX ONLY PROTEIN 4"/>
    <property type="match status" value="1"/>
</dbReference>
<dbReference type="InterPro" id="IPR039588">
    <property type="entry name" value="FBXO4"/>
</dbReference>
<sequence>MDSVASSTVNPQGSMGLHQNNYSQSINNERTIVHVFKFFRDRYVFKIKDGGLQSKDSDDHDDAMTTTDNEDSPLETIFSINLDDLPYYCKLIVLSKLDASDINHLSMTSKHWRAVCSDQILWRELLYTDMLKWPNIGNKSIPLLSLAEYFKTTNTTAVVCHNGELPNIAYDLYARLCSRNNVNYKALYFHSAYQRVQDHTFIGVKHTSNDVETSINNLSETQDTTLAATQTFPRFLRSLWM</sequence>
<dbReference type="Pfam" id="PF00646">
    <property type="entry name" value="F-box"/>
    <property type="match status" value="1"/>
</dbReference>
<dbReference type="CDD" id="cd09917">
    <property type="entry name" value="F-box_SF"/>
    <property type="match status" value="1"/>
</dbReference>
<reference evidence="3" key="3">
    <citation type="submission" date="2025-09" db="UniProtKB">
        <authorList>
            <consortium name="Ensembl"/>
        </authorList>
    </citation>
    <scope>IDENTIFICATION</scope>
</reference>
<evidence type="ECO:0000313" key="3">
    <source>
        <dbReference type="Ensembl" id="ENSCINP00000023075.2"/>
    </source>
</evidence>
<dbReference type="InterPro" id="IPR001810">
    <property type="entry name" value="F-box_dom"/>
</dbReference>
<evidence type="ECO:0000259" key="2">
    <source>
        <dbReference type="PROSITE" id="PS50181"/>
    </source>
</evidence>
<organism evidence="3 4">
    <name type="scientific">Ciona intestinalis</name>
    <name type="common">Transparent sea squirt</name>
    <name type="synonym">Ascidia intestinalis</name>
    <dbReference type="NCBI Taxonomy" id="7719"/>
    <lineage>
        <taxon>Eukaryota</taxon>
        <taxon>Metazoa</taxon>
        <taxon>Chordata</taxon>
        <taxon>Tunicata</taxon>
        <taxon>Ascidiacea</taxon>
        <taxon>Phlebobranchia</taxon>
        <taxon>Cionidae</taxon>
        <taxon>Ciona</taxon>
    </lineage>
</organism>
<dbReference type="HOGENOM" id="CLU_1153896_0_0_1"/>
<evidence type="ECO:0000313" key="4">
    <source>
        <dbReference type="Proteomes" id="UP000008144"/>
    </source>
</evidence>
<accession>F7ABN7</accession>
<dbReference type="Ensembl" id="ENSCINT00000023321.2">
    <property type="protein sequence ID" value="ENSCINP00000023075.2"/>
    <property type="gene ID" value="ENSCING00000012333.2"/>
</dbReference>
<dbReference type="SMART" id="SM00256">
    <property type="entry name" value="FBOX"/>
    <property type="match status" value="1"/>
</dbReference>
<dbReference type="Proteomes" id="UP000008144">
    <property type="component" value="Unassembled WGS sequence"/>
</dbReference>
<dbReference type="AlphaFoldDB" id="F7ABN7"/>
<feature type="region of interest" description="Disordered" evidence="1">
    <location>
        <begin position="1"/>
        <end position="21"/>
    </location>
</feature>
<keyword evidence="4" id="KW-1185">Reference proteome</keyword>
<dbReference type="GeneTree" id="ENSGT00390000014416"/>
<reference evidence="3" key="2">
    <citation type="submission" date="2025-08" db="UniProtKB">
        <authorList>
            <consortium name="Ensembl"/>
        </authorList>
    </citation>
    <scope>IDENTIFICATION</scope>
</reference>
<dbReference type="OMA" id="LYFHSAY"/>
<dbReference type="Gene3D" id="1.20.1280.50">
    <property type="match status" value="1"/>
</dbReference>
<evidence type="ECO:0000256" key="1">
    <source>
        <dbReference type="SAM" id="MobiDB-lite"/>
    </source>
</evidence>
<dbReference type="PROSITE" id="PS50181">
    <property type="entry name" value="FBOX"/>
    <property type="match status" value="1"/>
</dbReference>
<dbReference type="SUPFAM" id="SSF81383">
    <property type="entry name" value="F-box domain"/>
    <property type="match status" value="1"/>
</dbReference>
<feature type="domain" description="F-box" evidence="2">
    <location>
        <begin position="79"/>
        <end position="125"/>
    </location>
</feature>
<dbReference type="InterPro" id="IPR036047">
    <property type="entry name" value="F-box-like_dom_sf"/>
</dbReference>
<dbReference type="PANTHER" id="PTHR16008">
    <property type="entry name" value="F-BOX ONLY PROTEIN 4"/>
    <property type="match status" value="1"/>
</dbReference>
<dbReference type="InParanoid" id="F7ABN7"/>
<proteinExistence type="predicted"/>
<protein>
    <recommendedName>
        <fullName evidence="2">F-box domain-containing protein</fullName>
    </recommendedName>
</protein>
<reference evidence="4" key="1">
    <citation type="journal article" date="2002" name="Science">
        <title>The draft genome of Ciona intestinalis: insights into chordate and vertebrate origins.</title>
        <authorList>
            <person name="Dehal P."/>
            <person name="Satou Y."/>
            <person name="Campbell R.K."/>
            <person name="Chapman J."/>
            <person name="Degnan B."/>
            <person name="De Tomaso A."/>
            <person name="Davidson B."/>
            <person name="Di Gregorio A."/>
            <person name="Gelpke M."/>
            <person name="Goodstein D.M."/>
            <person name="Harafuji N."/>
            <person name="Hastings K.E."/>
            <person name="Ho I."/>
            <person name="Hotta K."/>
            <person name="Huang W."/>
            <person name="Kawashima T."/>
            <person name="Lemaire P."/>
            <person name="Martinez D."/>
            <person name="Meinertzhagen I.A."/>
            <person name="Necula S."/>
            <person name="Nonaka M."/>
            <person name="Putnam N."/>
            <person name="Rash S."/>
            <person name="Saiga H."/>
            <person name="Satake M."/>
            <person name="Terry A."/>
            <person name="Yamada L."/>
            <person name="Wang H.G."/>
            <person name="Awazu S."/>
            <person name="Azumi K."/>
            <person name="Boore J."/>
            <person name="Branno M."/>
            <person name="Chin-Bow S."/>
            <person name="DeSantis R."/>
            <person name="Doyle S."/>
            <person name="Francino P."/>
            <person name="Keys D.N."/>
            <person name="Haga S."/>
            <person name="Hayashi H."/>
            <person name="Hino K."/>
            <person name="Imai K.S."/>
            <person name="Inaba K."/>
            <person name="Kano S."/>
            <person name="Kobayashi K."/>
            <person name="Kobayashi M."/>
            <person name="Lee B.I."/>
            <person name="Makabe K.W."/>
            <person name="Manohar C."/>
            <person name="Matassi G."/>
            <person name="Medina M."/>
            <person name="Mochizuki Y."/>
            <person name="Mount S."/>
            <person name="Morishita T."/>
            <person name="Miura S."/>
            <person name="Nakayama A."/>
            <person name="Nishizaka S."/>
            <person name="Nomoto H."/>
            <person name="Ohta F."/>
            <person name="Oishi K."/>
            <person name="Rigoutsos I."/>
            <person name="Sano M."/>
            <person name="Sasaki A."/>
            <person name="Sasakura Y."/>
            <person name="Shoguchi E."/>
            <person name="Shin-i T."/>
            <person name="Spagnuolo A."/>
            <person name="Stainier D."/>
            <person name="Suzuki M.M."/>
            <person name="Tassy O."/>
            <person name="Takatori N."/>
            <person name="Tokuoka M."/>
            <person name="Yagi K."/>
            <person name="Yoshizaki F."/>
            <person name="Wada S."/>
            <person name="Zhang C."/>
            <person name="Hyatt P.D."/>
            <person name="Larimer F."/>
            <person name="Detter C."/>
            <person name="Doggett N."/>
            <person name="Glavina T."/>
            <person name="Hawkins T."/>
            <person name="Richardson P."/>
            <person name="Lucas S."/>
            <person name="Kohara Y."/>
            <person name="Levine M."/>
            <person name="Satoh N."/>
            <person name="Rokhsar D.S."/>
        </authorList>
    </citation>
    <scope>NUCLEOTIDE SEQUENCE [LARGE SCALE GENOMIC DNA]</scope>
</reference>
<dbReference type="GO" id="GO:0031146">
    <property type="term" value="P:SCF-dependent proteasomal ubiquitin-dependent protein catabolic process"/>
    <property type="evidence" value="ECO:0007669"/>
    <property type="project" value="InterPro"/>
</dbReference>